<comment type="similarity">
    <text evidence="1">Belongs to the carbohydrate kinase PfkB family.</text>
</comment>
<accession>A0A511N443</accession>
<sequence>MTLVAVGGVLMDFLRQPDGSWLTRPGGSAWNVARVNVRLGTPTKFLGVISTDPFGEELLGATHDAGIDPALVQRTDHPTSLSFVFQSHPATYAFRAENGSDRQLVPDVNLCTGASLVYIGGISVVRSPLLEQIPAFVRDLHARGISVAYDPNFRAQEAAAYRVLFPMILPYLKYLKVSDEDLAGLDMRLEQIRRLNPDLTVLLTRGNEGAELHTNDGVFMHAGYTVDVRDTVGAGDASIAGFLHHLLAFPDAPPAERLSFALGCGAVACMHPGAYAPSLQEVHHITEDKTCQKH</sequence>
<evidence type="ECO:0000256" key="4">
    <source>
        <dbReference type="ARBA" id="ARBA00022777"/>
    </source>
</evidence>
<comment type="caution">
    <text evidence="7">The sequence shown here is derived from an EMBL/GenBank/DDBJ whole genome shotgun (WGS) entry which is preliminary data.</text>
</comment>
<dbReference type="PROSITE" id="PS00584">
    <property type="entry name" value="PFKB_KINASES_2"/>
    <property type="match status" value="1"/>
</dbReference>
<protein>
    <submittedName>
        <fullName evidence="7">Fructokinase</fullName>
    </submittedName>
</protein>
<keyword evidence="8" id="KW-1185">Reference proteome</keyword>
<dbReference type="InterPro" id="IPR029056">
    <property type="entry name" value="Ribokinase-like"/>
</dbReference>
<dbReference type="RefSeq" id="WP_146885326.1">
    <property type="nucleotide sequence ID" value="NZ_BJXB01000012.1"/>
</dbReference>
<dbReference type="Proteomes" id="UP000321306">
    <property type="component" value="Unassembled WGS sequence"/>
</dbReference>
<evidence type="ECO:0000256" key="3">
    <source>
        <dbReference type="ARBA" id="ARBA00022741"/>
    </source>
</evidence>
<reference evidence="7 8" key="1">
    <citation type="submission" date="2019-07" db="EMBL/GenBank/DDBJ databases">
        <title>Whole genome shotgun sequence of Deinococcus cellulosilyticus NBRC 106333.</title>
        <authorList>
            <person name="Hosoyama A."/>
            <person name="Uohara A."/>
            <person name="Ohji S."/>
            <person name="Ichikawa N."/>
        </authorList>
    </citation>
    <scope>NUCLEOTIDE SEQUENCE [LARGE SCALE GENOMIC DNA]</scope>
    <source>
        <strain evidence="7 8">NBRC 106333</strain>
    </source>
</reference>
<keyword evidence="3" id="KW-0547">Nucleotide-binding</keyword>
<dbReference type="GO" id="GO:0005524">
    <property type="term" value="F:ATP binding"/>
    <property type="evidence" value="ECO:0007669"/>
    <property type="project" value="UniProtKB-KW"/>
</dbReference>
<evidence type="ECO:0000256" key="2">
    <source>
        <dbReference type="ARBA" id="ARBA00022679"/>
    </source>
</evidence>
<evidence type="ECO:0000259" key="6">
    <source>
        <dbReference type="Pfam" id="PF00294"/>
    </source>
</evidence>
<dbReference type="PANTHER" id="PTHR43085">
    <property type="entry name" value="HEXOKINASE FAMILY MEMBER"/>
    <property type="match status" value="1"/>
</dbReference>
<dbReference type="OrthoDB" id="9813569at2"/>
<dbReference type="AlphaFoldDB" id="A0A511N443"/>
<keyword evidence="5" id="KW-0067">ATP-binding</keyword>
<dbReference type="Gene3D" id="3.40.1190.20">
    <property type="match status" value="1"/>
</dbReference>
<dbReference type="SUPFAM" id="SSF53613">
    <property type="entry name" value="Ribokinase-like"/>
    <property type="match status" value="1"/>
</dbReference>
<gene>
    <name evidence="7" type="ORF">DC3_28730</name>
</gene>
<organism evidence="7 8">
    <name type="scientific">Deinococcus cellulosilyticus (strain DSM 18568 / NBRC 106333 / KACC 11606 / 5516J-15)</name>
    <dbReference type="NCBI Taxonomy" id="1223518"/>
    <lineage>
        <taxon>Bacteria</taxon>
        <taxon>Thermotogati</taxon>
        <taxon>Deinococcota</taxon>
        <taxon>Deinococci</taxon>
        <taxon>Deinococcales</taxon>
        <taxon>Deinococcaceae</taxon>
        <taxon>Deinococcus</taxon>
    </lineage>
</organism>
<name>A0A511N443_DEIC1</name>
<dbReference type="Pfam" id="PF00294">
    <property type="entry name" value="PfkB"/>
    <property type="match status" value="1"/>
</dbReference>
<proteinExistence type="inferred from homology"/>
<evidence type="ECO:0000313" key="7">
    <source>
        <dbReference type="EMBL" id="GEM47238.1"/>
    </source>
</evidence>
<dbReference type="InterPro" id="IPR002173">
    <property type="entry name" value="Carboh/pur_kinase_PfkB_CS"/>
</dbReference>
<dbReference type="PANTHER" id="PTHR43085:SF1">
    <property type="entry name" value="PSEUDOURIDINE KINASE-RELATED"/>
    <property type="match status" value="1"/>
</dbReference>
<dbReference type="InterPro" id="IPR050306">
    <property type="entry name" value="PfkB_Carbo_kinase"/>
</dbReference>
<dbReference type="EMBL" id="BJXB01000012">
    <property type="protein sequence ID" value="GEM47238.1"/>
    <property type="molecule type" value="Genomic_DNA"/>
</dbReference>
<evidence type="ECO:0000313" key="8">
    <source>
        <dbReference type="Proteomes" id="UP000321306"/>
    </source>
</evidence>
<keyword evidence="2" id="KW-0808">Transferase</keyword>
<evidence type="ECO:0000256" key="1">
    <source>
        <dbReference type="ARBA" id="ARBA00010688"/>
    </source>
</evidence>
<evidence type="ECO:0000256" key="5">
    <source>
        <dbReference type="ARBA" id="ARBA00022840"/>
    </source>
</evidence>
<feature type="domain" description="Carbohydrate kinase PfkB" evidence="6">
    <location>
        <begin position="5"/>
        <end position="277"/>
    </location>
</feature>
<keyword evidence="4 7" id="KW-0418">Kinase</keyword>
<dbReference type="CDD" id="cd01167">
    <property type="entry name" value="bac_FRK"/>
    <property type="match status" value="1"/>
</dbReference>
<dbReference type="InterPro" id="IPR011611">
    <property type="entry name" value="PfkB_dom"/>
</dbReference>
<dbReference type="GO" id="GO:0016301">
    <property type="term" value="F:kinase activity"/>
    <property type="evidence" value="ECO:0007669"/>
    <property type="project" value="UniProtKB-KW"/>
</dbReference>